<evidence type="ECO:0000313" key="5">
    <source>
        <dbReference type="EMBL" id="GGG21918.1"/>
    </source>
</evidence>
<dbReference type="InterPro" id="IPR036866">
    <property type="entry name" value="RibonucZ/Hydroxyglut_hydro"/>
</dbReference>
<dbReference type="Gene3D" id="3.60.15.10">
    <property type="entry name" value="Ribonuclease Z/Hydroxyacylglutathione hydrolase-like"/>
    <property type="match status" value="1"/>
</dbReference>
<comment type="caution">
    <text evidence="5">The sequence shown here is derived from an EMBL/GenBank/DDBJ whole genome shotgun (WGS) entry which is preliminary data.</text>
</comment>
<dbReference type="PANTHER" id="PTHR15032:SF36">
    <property type="entry name" value="METALLO-BETA-LACTAMASE DOMAIN-CONTAINING PROTEIN"/>
    <property type="match status" value="1"/>
</dbReference>
<proteinExistence type="predicted"/>
<sequence>MKARDGDLRKVRFSNIDPVKTEKTLNHFKRWRQERARKLKLKDYSFVVPNVKPDLTYLDHNHKEPSITWIGHSTFFIQHSGLNIVTDPVWSGQMAMNKRLAPPGIPITDMPPVDIVLVSHSHYDHLSISSLRRLTGSKTLLVPAGLKAKLQMKGFFKVKEFHWWETATIRGVKFTFVPSQHWTRRTPWDMNRSHWGGWVIEPVTPEGKKDENPDFQLTDTPFTEVPHLDVPTDAPSADSLVERSGRPVVSASPTIYFAGDSGYFQGFKEIGRRFPIDVALMPIGAYDPEWFMGPQHVSPEQALQAFIDTGAGWFVPMHYGSFKLADDTPREALDRLEKGRETHKLEQERIVVLPHGETWRLSGK</sequence>
<dbReference type="SUPFAM" id="SSF56281">
    <property type="entry name" value="Metallo-hydrolase/oxidoreductase"/>
    <property type="match status" value="1"/>
</dbReference>
<reference evidence="5" key="1">
    <citation type="journal article" date="2014" name="Int. J. Syst. Evol. Microbiol.">
        <title>Complete genome sequence of Corynebacterium casei LMG S-19264T (=DSM 44701T), isolated from a smear-ripened cheese.</title>
        <authorList>
            <consortium name="US DOE Joint Genome Institute (JGI-PGF)"/>
            <person name="Walter F."/>
            <person name="Albersmeier A."/>
            <person name="Kalinowski J."/>
            <person name="Ruckert C."/>
        </authorList>
    </citation>
    <scope>NUCLEOTIDE SEQUENCE</scope>
    <source>
        <strain evidence="5">CGMCC 1.12987</strain>
    </source>
</reference>
<gene>
    <name evidence="5" type="ORF">GCM10010916_43220</name>
</gene>
<dbReference type="EMBL" id="BMGR01000017">
    <property type="protein sequence ID" value="GGG21918.1"/>
    <property type="molecule type" value="Genomic_DNA"/>
</dbReference>
<dbReference type="GO" id="GO:0005737">
    <property type="term" value="C:cytoplasm"/>
    <property type="evidence" value="ECO:0007669"/>
    <property type="project" value="TreeGrafter"/>
</dbReference>
<comment type="catalytic activity">
    <reaction evidence="1">
        <text>3',5'-cyclic CMP + H2O = CMP + H(+)</text>
        <dbReference type="Rhea" id="RHEA:72675"/>
        <dbReference type="ChEBI" id="CHEBI:15377"/>
        <dbReference type="ChEBI" id="CHEBI:15378"/>
        <dbReference type="ChEBI" id="CHEBI:58003"/>
        <dbReference type="ChEBI" id="CHEBI:60377"/>
    </reaction>
    <physiologicalReaction direction="left-to-right" evidence="1">
        <dbReference type="Rhea" id="RHEA:72676"/>
    </physiologicalReaction>
</comment>
<accession>A0A917G443</accession>
<dbReference type="Pfam" id="PF12706">
    <property type="entry name" value="Lactamase_B_2"/>
    <property type="match status" value="2"/>
</dbReference>
<dbReference type="AlphaFoldDB" id="A0A917G443"/>
<dbReference type="PIRSF" id="PIRSF038896">
    <property type="entry name" value="NAPE-PLD"/>
    <property type="match status" value="1"/>
</dbReference>
<evidence type="ECO:0000256" key="1">
    <source>
        <dbReference type="ARBA" id="ARBA00034221"/>
    </source>
</evidence>
<dbReference type="GO" id="GO:0008270">
    <property type="term" value="F:zinc ion binding"/>
    <property type="evidence" value="ECO:0007669"/>
    <property type="project" value="InterPro"/>
</dbReference>
<feature type="domain" description="Metallo-beta-lactamase" evidence="4">
    <location>
        <begin position="83"/>
        <end position="201"/>
    </location>
</feature>
<organism evidence="5 6">
    <name type="scientific">Paenibacillus abyssi</name>
    <dbReference type="NCBI Taxonomy" id="1340531"/>
    <lineage>
        <taxon>Bacteria</taxon>
        <taxon>Bacillati</taxon>
        <taxon>Bacillota</taxon>
        <taxon>Bacilli</taxon>
        <taxon>Bacillales</taxon>
        <taxon>Paenibacillaceae</taxon>
        <taxon>Paenibacillus</taxon>
    </lineage>
</organism>
<keyword evidence="6" id="KW-1185">Reference proteome</keyword>
<evidence type="ECO:0000313" key="6">
    <source>
        <dbReference type="Proteomes" id="UP000644756"/>
    </source>
</evidence>
<comment type="function">
    <text evidence="2">Counteracts the endogenous Pycsar antiviral defense system. Phosphodiesterase that enables metal-dependent hydrolysis of host cyclic nucleotide Pycsar defense signals such as cCMP and cUMP.</text>
</comment>
<comment type="catalytic activity">
    <reaction evidence="3">
        <text>3',5'-cyclic UMP + H2O = UMP + H(+)</text>
        <dbReference type="Rhea" id="RHEA:70575"/>
        <dbReference type="ChEBI" id="CHEBI:15377"/>
        <dbReference type="ChEBI" id="CHEBI:15378"/>
        <dbReference type="ChEBI" id="CHEBI:57865"/>
        <dbReference type="ChEBI" id="CHEBI:184387"/>
    </reaction>
    <physiologicalReaction direction="left-to-right" evidence="3">
        <dbReference type="Rhea" id="RHEA:70576"/>
    </physiologicalReaction>
</comment>
<dbReference type="GO" id="GO:0070290">
    <property type="term" value="F:N-acylphosphatidylethanolamine-specific phospholipase D activity"/>
    <property type="evidence" value="ECO:0007669"/>
    <property type="project" value="InterPro"/>
</dbReference>
<evidence type="ECO:0000256" key="2">
    <source>
        <dbReference type="ARBA" id="ARBA00034301"/>
    </source>
</evidence>
<dbReference type="PANTHER" id="PTHR15032">
    <property type="entry name" value="N-ACYL-PHOSPHATIDYLETHANOLAMINE-HYDROLYZING PHOSPHOLIPASE D"/>
    <property type="match status" value="1"/>
</dbReference>
<evidence type="ECO:0000259" key="4">
    <source>
        <dbReference type="Pfam" id="PF12706"/>
    </source>
</evidence>
<dbReference type="Proteomes" id="UP000644756">
    <property type="component" value="Unassembled WGS sequence"/>
</dbReference>
<dbReference type="InterPro" id="IPR024884">
    <property type="entry name" value="NAPE-PLD"/>
</dbReference>
<feature type="domain" description="Metallo-beta-lactamase" evidence="4">
    <location>
        <begin position="248"/>
        <end position="319"/>
    </location>
</feature>
<protein>
    <submittedName>
        <fullName evidence="5">Membrane protein</fullName>
    </submittedName>
</protein>
<evidence type="ECO:0000256" key="3">
    <source>
        <dbReference type="ARBA" id="ARBA00048505"/>
    </source>
</evidence>
<name>A0A917G443_9BACL</name>
<dbReference type="InterPro" id="IPR001279">
    <property type="entry name" value="Metallo-B-lactamas"/>
</dbReference>
<reference evidence="5" key="2">
    <citation type="submission" date="2020-09" db="EMBL/GenBank/DDBJ databases">
        <authorList>
            <person name="Sun Q."/>
            <person name="Zhou Y."/>
        </authorList>
    </citation>
    <scope>NUCLEOTIDE SEQUENCE</scope>
    <source>
        <strain evidence="5">CGMCC 1.12987</strain>
    </source>
</reference>